<accession>A0A9P7Z148</accession>
<evidence type="ECO:0000313" key="2">
    <source>
        <dbReference type="EMBL" id="KAG9243341.1"/>
    </source>
</evidence>
<protein>
    <submittedName>
        <fullName evidence="2">Uncharacterized protein</fullName>
    </submittedName>
</protein>
<dbReference type="Proteomes" id="UP000887226">
    <property type="component" value="Unassembled WGS sequence"/>
</dbReference>
<organism evidence="2 3">
    <name type="scientific">Calycina marina</name>
    <dbReference type="NCBI Taxonomy" id="1763456"/>
    <lineage>
        <taxon>Eukaryota</taxon>
        <taxon>Fungi</taxon>
        <taxon>Dikarya</taxon>
        <taxon>Ascomycota</taxon>
        <taxon>Pezizomycotina</taxon>
        <taxon>Leotiomycetes</taxon>
        <taxon>Helotiales</taxon>
        <taxon>Pezizellaceae</taxon>
        <taxon>Calycina</taxon>
    </lineage>
</organism>
<dbReference type="EMBL" id="MU253986">
    <property type="protein sequence ID" value="KAG9243341.1"/>
    <property type="molecule type" value="Genomic_DNA"/>
</dbReference>
<reference evidence="2" key="1">
    <citation type="journal article" date="2021" name="IMA Fungus">
        <title>Genomic characterization of three marine fungi, including Emericellopsis atlantica sp. nov. with signatures of a generalist lifestyle and marine biomass degradation.</title>
        <authorList>
            <person name="Hagestad O.C."/>
            <person name="Hou L."/>
            <person name="Andersen J.H."/>
            <person name="Hansen E.H."/>
            <person name="Altermark B."/>
            <person name="Li C."/>
            <person name="Kuhnert E."/>
            <person name="Cox R.J."/>
            <person name="Crous P.W."/>
            <person name="Spatafora J.W."/>
            <person name="Lail K."/>
            <person name="Amirebrahimi M."/>
            <person name="Lipzen A."/>
            <person name="Pangilinan J."/>
            <person name="Andreopoulos W."/>
            <person name="Hayes R.D."/>
            <person name="Ng V."/>
            <person name="Grigoriev I.V."/>
            <person name="Jackson S.A."/>
            <person name="Sutton T.D.S."/>
            <person name="Dobson A.D.W."/>
            <person name="Rama T."/>
        </authorList>
    </citation>
    <scope>NUCLEOTIDE SEQUENCE</scope>
    <source>
        <strain evidence="2">TRa3180A</strain>
    </source>
</reference>
<evidence type="ECO:0000313" key="3">
    <source>
        <dbReference type="Proteomes" id="UP000887226"/>
    </source>
</evidence>
<sequence length="209" mass="22891">MSKFHVKESKNKSTVGAEFPPGYQFHELSYRVGGKEGIERTVACQMSYITLITSSAERYNSPKNKEHVRADFATGGIDSKKATDTSGDEATPNKATKGGRMDDNTQVCALTHIGSHLGDVDYHSTLLRSLHCAVLTYSIGRKLLKILLLRTRTSALSSRIVKMVGPVSSGGRKLGAKALANTFTFAGNQLKPSRQIRPEDFHEAQKCFI</sequence>
<proteinExistence type="predicted"/>
<keyword evidence="3" id="KW-1185">Reference proteome</keyword>
<name>A0A9P7Z148_9HELO</name>
<feature type="region of interest" description="Disordered" evidence="1">
    <location>
        <begin position="62"/>
        <end position="102"/>
    </location>
</feature>
<dbReference type="AlphaFoldDB" id="A0A9P7Z148"/>
<evidence type="ECO:0000256" key="1">
    <source>
        <dbReference type="SAM" id="MobiDB-lite"/>
    </source>
</evidence>
<gene>
    <name evidence="2" type="ORF">BJ878DRAFT_124062</name>
</gene>
<comment type="caution">
    <text evidence="2">The sequence shown here is derived from an EMBL/GenBank/DDBJ whole genome shotgun (WGS) entry which is preliminary data.</text>
</comment>